<keyword evidence="4 11" id="KW-0812">Transmembrane</keyword>
<evidence type="ECO:0000256" key="7">
    <source>
        <dbReference type="ARBA" id="ARBA00022989"/>
    </source>
</evidence>
<dbReference type="RefSeq" id="WP_092468914.1">
    <property type="nucleotide sequence ID" value="NZ_FOOX01000002.1"/>
</dbReference>
<evidence type="ECO:0000256" key="6">
    <source>
        <dbReference type="ARBA" id="ARBA00022967"/>
    </source>
</evidence>
<dbReference type="FunFam" id="2.70.150.10:FF:000002">
    <property type="entry name" value="Copper-transporting ATPase 1, putative"/>
    <property type="match status" value="1"/>
</dbReference>
<dbReference type="NCBIfam" id="TIGR01512">
    <property type="entry name" value="ATPase-IB2_Cd"/>
    <property type="match status" value="1"/>
</dbReference>
<dbReference type="InterPro" id="IPR023214">
    <property type="entry name" value="HAD_sf"/>
</dbReference>
<proteinExistence type="inferred from homology"/>
<protein>
    <recommendedName>
        <fullName evidence="9">Cd(2+)-exporting ATPase</fullName>
        <ecNumber evidence="9">7.2.2.21</ecNumber>
    </recommendedName>
</protein>
<evidence type="ECO:0000256" key="9">
    <source>
        <dbReference type="ARBA" id="ARBA00039103"/>
    </source>
</evidence>
<dbReference type="InterPro" id="IPR027256">
    <property type="entry name" value="P-typ_ATPase_IB"/>
</dbReference>
<evidence type="ECO:0000313" key="14">
    <source>
        <dbReference type="Proteomes" id="UP000199337"/>
    </source>
</evidence>
<dbReference type="Pfam" id="PF00702">
    <property type="entry name" value="Hydrolase"/>
    <property type="match status" value="1"/>
</dbReference>
<dbReference type="GO" id="GO:0016887">
    <property type="term" value="F:ATP hydrolysis activity"/>
    <property type="evidence" value="ECO:0007669"/>
    <property type="project" value="InterPro"/>
</dbReference>
<dbReference type="PANTHER" id="PTHR48085">
    <property type="entry name" value="CADMIUM/ZINC-TRANSPORTING ATPASE HMA2-RELATED"/>
    <property type="match status" value="1"/>
</dbReference>
<keyword evidence="11" id="KW-0067">ATP-binding</keyword>
<comment type="subcellular location">
    <subcellularLocation>
        <location evidence="1">Cell membrane</location>
        <topology evidence="1">Multi-pass membrane protein</topology>
    </subcellularLocation>
</comment>
<dbReference type="InterPro" id="IPR044492">
    <property type="entry name" value="P_typ_ATPase_HD_dom"/>
</dbReference>
<dbReference type="Pfam" id="PF00122">
    <property type="entry name" value="E1-E2_ATPase"/>
    <property type="match status" value="1"/>
</dbReference>
<evidence type="ECO:0000313" key="13">
    <source>
        <dbReference type="EMBL" id="SFG12965.1"/>
    </source>
</evidence>
<dbReference type="PANTHER" id="PTHR48085:SF5">
    <property type="entry name" value="CADMIUM_ZINC-TRANSPORTING ATPASE HMA4-RELATED"/>
    <property type="match status" value="1"/>
</dbReference>
<feature type="transmembrane region" description="Helical" evidence="11">
    <location>
        <begin position="20"/>
        <end position="37"/>
    </location>
</feature>
<feature type="transmembrane region" description="Helical" evidence="11">
    <location>
        <begin position="242"/>
        <end position="261"/>
    </location>
</feature>
<feature type="transmembrane region" description="Helical" evidence="11">
    <location>
        <begin position="49"/>
        <end position="69"/>
    </location>
</feature>
<dbReference type="SFLD" id="SFLDG00002">
    <property type="entry name" value="C1.7:_P-type_atpase_like"/>
    <property type="match status" value="1"/>
</dbReference>
<dbReference type="PRINTS" id="PR00119">
    <property type="entry name" value="CATATPASE"/>
</dbReference>
<dbReference type="GO" id="GO:0046872">
    <property type="term" value="F:metal ion binding"/>
    <property type="evidence" value="ECO:0007669"/>
    <property type="project" value="UniProtKB-KW"/>
</dbReference>
<dbReference type="NCBIfam" id="TIGR01511">
    <property type="entry name" value="ATPase-IB1_Cu"/>
    <property type="match status" value="1"/>
</dbReference>
<keyword evidence="7 11" id="KW-1133">Transmembrane helix</keyword>
<dbReference type="SUPFAM" id="SSF81665">
    <property type="entry name" value="Calcium ATPase, transmembrane domain M"/>
    <property type="match status" value="1"/>
</dbReference>
<keyword evidence="14" id="KW-1185">Reference proteome</keyword>
<evidence type="ECO:0000256" key="2">
    <source>
        <dbReference type="ARBA" id="ARBA00006024"/>
    </source>
</evidence>
<dbReference type="Gene3D" id="3.40.1110.10">
    <property type="entry name" value="Calcium-transporting ATPase, cytoplasmic domain N"/>
    <property type="match status" value="1"/>
</dbReference>
<evidence type="ECO:0000256" key="10">
    <source>
        <dbReference type="ARBA" id="ARBA00049338"/>
    </source>
</evidence>
<dbReference type="EC" id="7.2.2.21" evidence="9"/>
<dbReference type="GO" id="GO:0005524">
    <property type="term" value="F:ATP binding"/>
    <property type="evidence" value="ECO:0007669"/>
    <property type="project" value="UniProtKB-UniRule"/>
</dbReference>
<evidence type="ECO:0000259" key="12">
    <source>
        <dbReference type="Pfam" id="PF00122"/>
    </source>
</evidence>
<dbReference type="InterPro" id="IPR008250">
    <property type="entry name" value="ATPase_P-typ_transduc_dom_A_sf"/>
</dbReference>
<dbReference type="STRING" id="341036.SAMN05660649_00796"/>
<keyword evidence="11" id="KW-1003">Cell membrane</keyword>
<evidence type="ECO:0000256" key="11">
    <source>
        <dbReference type="RuleBase" id="RU362081"/>
    </source>
</evidence>
<evidence type="ECO:0000256" key="4">
    <source>
        <dbReference type="ARBA" id="ARBA00022692"/>
    </source>
</evidence>
<comment type="similarity">
    <text evidence="2 11">Belongs to the cation transport ATPase (P-type) (TC 3.A.3) family. Type IB subfamily.</text>
</comment>
<dbReference type="InterPro" id="IPR001757">
    <property type="entry name" value="P_typ_ATPase"/>
</dbReference>
<dbReference type="CDD" id="cd02079">
    <property type="entry name" value="P-type_ATPase_HM"/>
    <property type="match status" value="1"/>
</dbReference>
<accession>A0A1I2P9Z6</accession>
<evidence type="ECO:0000256" key="3">
    <source>
        <dbReference type="ARBA" id="ARBA00022539"/>
    </source>
</evidence>
<dbReference type="Proteomes" id="UP000199337">
    <property type="component" value="Unassembled WGS sequence"/>
</dbReference>
<dbReference type="OrthoDB" id="9760364at2"/>
<dbReference type="InterPro" id="IPR036412">
    <property type="entry name" value="HAD-like_sf"/>
</dbReference>
<dbReference type="SFLD" id="SFLDS00003">
    <property type="entry name" value="Haloacid_Dehalogenase"/>
    <property type="match status" value="1"/>
</dbReference>
<dbReference type="AlphaFoldDB" id="A0A1I2P9Z6"/>
<feature type="transmembrane region" description="Helical" evidence="11">
    <location>
        <begin position="568"/>
        <end position="588"/>
    </location>
</feature>
<dbReference type="InterPro" id="IPR023298">
    <property type="entry name" value="ATPase_P-typ_TM_dom_sf"/>
</dbReference>
<gene>
    <name evidence="13" type="ORF">SAMN05660649_00796</name>
</gene>
<feature type="transmembrane region" description="Helical" evidence="11">
    <location>
        <begin position="267"/>
        <end position="292"/>
    </location>
</feature>
<evidence type="ECO:0000256" key="8">
    <source>
        <dbReference type="ARBA" id="ARBA00023136"/>
    </source>
</evidence>
<dbReference type="InterPro" id="IPR018303">
    <property type="entry name" value="ATPase_P-typ_P_site"/>
</dbReference>
<reference evidence="14" key="1">
    <citation type="submission" date="2016-10" db="EMBL/GenBank/DDBJ databases">
        <authorList>
            <person name="Varghese N."/>
            <person name="Submissions S."/>
        </authorList>
    </citation>
    <scope>NUCLEOTIDE SEQUENCE [LARGE SCALE GENOMIC DNA]</scope>
    <source>
        <strain evidence="14">DSM 17038</strain>
    </source>
</reference>
<dbReference type="PROSITE" id="PS00154">
    <property type="entry name" value="ATPASE_E1_E2"/>
    <property type="match status" value="1"/>
</dbReference>
<dbReference type="GO" id="GO:0005886">
    <property type="term" value="C:plasma membrane"/>
    <property type="evidence" value="ECO:0007669"/>
    <property type="project" value="UniProtKB-SubCell"/>
</dbReference>
<dbReference type="Gene3D" id="3.40.50.1000">
    <property type="entry name" value="HAD superfamily/HAD-like"/>
    <property type="match status" value="1"/>
</dbReference>
<keyword evidence="8 11" id="KW-0472">Membrane</keyword>
<organism evidence="13 14">
    <name type="scientific">Desulfotruncus arcticus DSM 17038</name>
    <dbReference type="NCBI Taxonomy" id="1121424"/>
    <lineage>
        <taxon>Bacteria</taxon>
        <taxon>Bacillati</taxon>
        <taxon>Bacillota</taxon>
        <taxon>Clostridia</taxon>
        <taxon>Eubacteriales</taxon>
        <taxon>Desulfallaceae</taxon>
        <taxon>Desulfotruncus</taxon>
    </lineage>
</organism>
<dbReference type="PRINTS" id="PR00941">
    <property type="entry name" value="CDATPASE"/>
</dbReference>
<dbReference type="SUPFAM" id="SSF81653">
    <property type="entry name" value="Calcium ATPase, transduction domain A"/>
    <property type="match status" value="1"/>
</dbReference>
<name>A0A1I2P9Z6_9FIRM</name>
<keyword evidence="3" id="KW-0104">Cadmium</keyword>
<feature type="domain" description="P-type ATPase A" evidence="12">
    <location>
        <begin position="126"/>
        <end position="226"/>
    </location>
</feature>
<feature type="transmembrane region" description="Helical" evidence="11">
    <location>
        <begin position="81"/>
        <end position="107"/>
    </location>
</feature>
<dbReference type="InterPro" id="IPR023299">
    <property type="entry name" value="ATPase_P-typ_cyto_dom_N"/>
</dbReference>
<keyword evidence="5 11" id="KW-0479">Metal-binding</keyword>
<sequence>MIGRYANLGKYRELMQMKEFYIVIIGSCLILAGYILGKRDYPVPADISSLLALALLGGPIIWGAVNGLLKKELNVDELVSLAIIASVLIGEYLPAALVSLIMVLGSLMEQFTAQKARSAIDSLIRISPEQATVMREGVEVSVPVREIKLGDQVLIRPGEKIPVDGRVVHGQASLDQASLTGESLPVDKTVGDLVYAGSTSYSGMIVVQTLKVGGETSLGKLIKLVQEAESQKAPILRVMDRYVKYFTPFMIAVSFAVYLFTGDIFRAITVLIVGCPCAFILSSPTAIVAALGNASKNGILIKGGAFLEEVARLDTVVFDKTGTLTTGHPVVAGIKSLNGASEDYVLAAAATAEKYSEHPLARAVLELAQERGIAVAEPESFTNVAGLGVEAAVDNKNIFVGGLTPETKSVAEHSLTKFGPGVKTLIVKENNSIIGKIYIKDSIRPGVGGLIKSLPGSGIEKIIMLTGDDNGVAAHVAGASGIKEFRAGLMPEQKLTQIKELQQAGHKVAMIGDGVNDAPSLAAADIGIAMGAMGTDVAIEAADIALMEDNLAKLPYLFQLGRATIKTINFNIAFALAFNALALLASGFGLLNPIMGAITHNFGSVLVVLNSARLISLSSGKY</sequence>
<keyword evidence="6" id="KW-1278">Translocase</keyword>
<comment type="catalytic activity">
    <reaction evidence="10">
        <text>Cd(2+)(in) + ATP + H2O = Cd(2+)(out) + ADP + phosphate + H(+)</text>
        <dbReference type="Rhea" id="RHEA:12132"/>
        <dbReference type="ChEBI" id="CHEBI:15377"/>
        <dbReference type="ChEBI" id="CHEBI:15378"/>
        <dbReference type="ChEBI" id="CHEBI:30616"/>
        <dbReference type="ChEBI" id="CHEBI:43474"/>
        <dbReference type="ChEBI" id="CHEBI:48775"/>
        <dbReference type="ChEBI" id="CHEBI:456216"/>
        <dbReference type="EC" id="7.2.2.21"/>
    </reaction>
</comment>
<dbReference type="NCBIfam" id="TIGR01525">
    <property type="entry name" value="ATPase-IB_hvy"/>
    <property type="match status" value="1"/>
</dbReference>
<evidence type="ECO:0000256" key="5">
    <source>
        <dbReference type="ARBA" id="ARBA00022723"/>
    </source>
</evidence>
<dbReference type="SUPFAM" id="SSF56784">
    <property type="entry name" value="HAD-like"/>
    <property type="match status" value="1"/>
</dbReference>
<dbReference type="EMBL" id="FOOX01000002">
    <property type="protein sequence ID" value="SFG12965.1"/>
    <property type="molecule type" value="Genomic_DNA"/>
</dbReference>
<dbReference type="GO" id="GO:0008551">
    <property type="term" value="F:P-type cadmium transporter activity"/>
    <property type="evidence" value="ECO:0007669"/>
    <property type="project" value="UniProtKB-EC"/>
</dbReference>
<keyword evidence="11" id="KW-0547">Nucleotide-binding</keyword>
<dbReference type="NCBIfam" id="TIGR01494">
    <property type="entry name" value="ATPase_P-type"/>
    <property type="match status" value="1"/>
</dbReference>
<evidence type="ECO:0000256" key="1">
    <source>
        <dbReference type="ARBA" id="ARBA00004651"/>
    </source>
</evidence>
<dbReference type="InterPro" id="IPR059000">
    <property type="entry name" value="ATPase_P-type_domA"/>
</dbReference>
<dbReference type="Gene3D" id="2.70.150.10">
    <property type="entry name" value="Calcium-transporting ATPase, cytoplasmic transduction domain A"/>
    <property type="match status" value="1"/>
</dbReference>
<dbReference type="InterPro" id="IPR051014">
    <property type="entry name" value="Cation_Transport_ATPase_IB"/>
</dbReference>
<dbReference type="SFLD" id="SFLDF00027">
    <property type="entry name" value="p-type_atpase"/>
    <property type="match status" value="1"/>
</dbReference>